<keyword evidence="1" id="KW-0732">Signal</keyword>
<accession>A0ABV1GJI6</accession>
<keyword evidence="3" id="KW-1185">Reference proteome</keyword>
<protein>
    <recommendedName>
        <fullName evidence="4">WG repeat-containing protein</fullName>
    </recommendedName>
</protein>
<proteinExistence type="predicted"/>
<dbReference type="EMBL" id="JBBMES010000001">
    <property type="protein sequence ID" value="MEQ2533608.1"/>
    <property type="molecule type" value="Genomic_DNA"/>
</dbReference>
<dbReference type="Proteomes" id="UP001480973">
    <property type="component" value="Unassembled WGS sequence"/>
</dbReference>
<evidence type="ECO:0000313" key="3">
    <source>
        <dbReference type="Proteomes" id="UP001480973"/>
    </source>
</evidence>
<gene>
    <name evidence="2" type="ORF">WMO38_00610</name>
</gene>
<comment type="caution">
    <text evidence="2">The sequence shown here is derived from an EMBL/GenBank/DDBJ whole genome shotgun (WGS) entry which is preliminary data.</text>
</comment>
<reference evidence="2 3" key="1">
    <citation type="submission" date="2024-03" db="EMBL/GenBank/DDBJ databases">
        <title>Human intestinal bacterial collection.</title>
        <authorList>
            <person name="Pauvert C."/>
            <person name="Hitch T.C.A."/>
            <person name="Clavel T."/>
        </authorList>
    </citation>
    <scope>NUCLEOTIDE SEQUENCE [LARGE SCALE GENOMIC DNA]</scope>
    <source>
        <strain evidence="2 3">CLA-JM-H10</strain>
    </source>
</reference>
<evidence type="ECO:0000313" key="2">
    <source>
        <dbReference type="EMBL" id="MEQ2533608.1"/>
    </source>
</evidence>
<feature type="signal peptide" evidence="1">
    <location>
        <begin position="1"/>
        <end position="20"/>
    </location>
</feature>
<organism evidence="2 3">
    <name type="scientific">Lachnospira intestinalis</name>
    <dbReference type="NCBI Taxonomy" id="3133158"/>
    <lineage>
        <taxon>Bacteria</taxon>
        <taxon>Bacillati</taxon>
        <taxon>Bacillota</taxon>
        <taxon>Clostridia</taxon>
        <taxon>Lachnospirales</taxon>
        <taxon>Lachnospiraceae</taxon>
        <taxon>Lachnospira</taxon>
    </lineage>
</organism>
<evidence type="ECO:0000256" key="1">
    <source>
        <dbReference type="SAM" id="SignalP"/>
    </source>
</evidence>
<dbReference type="PROSITE" id="PS51257">
    <property type="entry name" value="PROKAR_LIPOPROTEIN"/>
    <property type="match status" value="1"/>
</dbReference>
<name>A0ABV1GJI6_9FIRM</name>
<evidence type="ECO:0008006" key="4">
    <source>
        <dbReference type="Google" id="ProtNLM"/>
    </source>
</evidence>
<sequence length="307" mass="34369">MNRKTLKALFVIVTSAVAFTGCRKTNNLDYDNVANQEQQKEESKEQETVELTYDIYKDIKNGALYVNSDGRITDINGHLIDYYKDVTRDGNGMLVKDGINPFGNYIIDKNGKVCINEALASGASDETIATSKKVLKANPLNVDRRVVGPVGNGKYEGLTFMEYDGNVLDELLSGAWFDSSGNPLAECLPERISDTFPLPTVMAKYLRNFTFVDGKKCTMQQMLRKSPSYDYSYALLIKNIDKQVTVGGARYNYATEYYSGKKIMFTGDFTKMLNGDSAIMFGIYKGTDINDIPGFDAYFLEFHNGDF</sequence>
<feature type="chain" id="PRO_5046121690" description="WG repeat-containing protein" evidence="1">
    <location>
        <begin position="21"/>
        <end position="307"/>
    </location>
</feature>